<reference evidence="2" key="2">
    <citation type="submission" date="2015-03" db="UniProtKB">
        <authorList>
            <consortium name="EnsemblPlants"/>
        </authorList>
    </citation>
    <scope>IDENTIFICATION</scope>
</reference>
<feature type="region of interest" description="Disordered" evidence="1">
    <location>
        <begin position="42"/>
        <end position="80"/>
    </location>
</feature>
<evidence type="ECO:0000313" key="3">
    <source>
        <dbReference type="Proteomes" id="UP000026960"/>
    </source>
</evidence>
<dbReference type="HOGENOM" id="CLU_1629594_0_0_1"/>
<evidence type="ECO:0000313" key="2">
    <source>
        <dbReference type="EnsemblPlants" id="OBART02G16900.1"/>
    </source>
</evidence>
<dbReference type="Gramene" id="OBART02G16900.1">
    <property type="protein sequence ID" value="OBART02G16900.1"/>
    <property type="gene ID" value="OBART02G16900"/>
</dbReference>
<accession>A0A0D3F589</accession>
<name>A0A0D3F589_9ORYZ</name>
<proteinExistence type="predicted"/>
<dbReference type="AlphaFoldDB" id="A0A0D3F589"/>
<keyword evidence="3" id="KW-1185">Reference proteome</keyword>
<evidence type="ECO:0000256" key="1">
    <source>
        <dbReference type="SAM" id="MobiDB-lite"/>
    </source>
</evidence>
<reference evidence="2" key="1">
    <citation type="journal article" date="2009" name="Rice">
        <title>De Novo Next Generation Sequencing of Plant Genomes.</title>
        <authorList>
            <person name="Rounsley S."/>
            <person name="Marri P.R."/>
            <person name="Yu Y."/>
            <person name="He R."/>
            <person name="Sisneros N."/>
            <person name="Goicoechea J.L."/>
            <person name="Lee S.J."/>
            <person name="Angelova A."/>
            <person name="Kudrna D."/>
            <person name="Luo M."/>
            <person name="Affourtit J."/>
            <person name="Desany B."/>
            <person name="Knight J."/>
            <person name="Niazi F."/>
            <person name="Egholm M."/>
            <person name="Wing R.A."/>
        </authorList>
    </citation>
    <scope>NUCLEOTIDE SEQUENCE [LARGE SCALE GENOMIC DNA]</scope>
    <source>
        <strain evidence="2">cv. IRGC 105608</strain>
    </source>
</reference>
<dbReference type="Proteomes" id="UP000026960">
    <property type="component" value="Chromosome 2"/>
</dbReference>
<protein>
    <recommendedName>
        <fullName evidence="4">RRM domain-containing protein</fullName>
    </recommendedName>
</protein>
<sequence>MQPRSGLLTRVDDISIERCTLFRSRLSTSTISARVRLSIAPSSISSRHRPHATHPRDCKISATPGAPPPVPPTSTSTSKLRPPRLVTQELQLDLDNAKVSANLDRKLRMIFGTLAQFTRQLLLRPKKSFADVPRRCDADDLSELFRSYGTVLSVEVKKHFIFY</sequence>
<organism evidence="2">
    <name type="scientific">Oryza barthii</name>
    <dbReference type="NCBI Taxonomy" id="65489"/>
    <lineage>
        <taxon>Eukaryota</taxon>
        <taxon>Viridiplantae</taxon>
        <taxon>Streptophyta</taxon>
        <taxon>Embryophyta</taxon>
        <taxon>Tracheophyta</taxon>
        <taxon>Spermatophyta</taxon>
        <taxon>Magnoliopsida</taxon>
        <taxon>Liliopsida</taxon>
        <taxon>Poales</taxon>
        <taxon>Poaceae</taxon>
        <taxon>BOP clade</taxon>
        <taxon>Oryzoideae</taxon>
        <taxon>Oryzeae</taxon>
        <taxon>Oryzinae</taxon>
        <taxon>Oryza</taxon>
    </lineage>
</organism>
<dbReference type="EnsemblPlants" id="OBART02G16900.1">
    <property type="protein sequence ID" value="OBART02G16900.1"/>
    <property type="gene ID" value="OBART02G16900"/>
</dbReference>
<dbReference type="PaxDb" id="65489-OBART02G16900.1"/>
<evidence type="ECO:0008006" key="4">
    <source>
        <dbReference type="Google" id="ProtNLM"/>
    </source>
</evidence>